<dbReference type="Pfam" id="PF00069">
    <property type="entry name" value="Pkinase"/>
    <property type="match status" value="1"/>
</dbReference>
<feature type="region of interest" description="Disordered" evidence="6">
    <location>
        <begin position="1"/>
        <end position="23"/>
    </location>
</feature>
<evidence type="ECO:0000256" key="2">
    <source>
        <dbReference type="ARBA" id="ARBA00022679"/>
    </source>
</evidence>
<evidence type="ECO:0000259" key="7">
    <source>
        <dbReference type="PROSITE" id="PS50011"/>
    </source>
</evidence>
<evidence type="ECO:0000256" key="1">
    <source>
        <dbReference type="ARBA" id="ARBA00022527"/>
    </source>
</evidence>
<keyword evidence="4" id="KW-0418">Kinase</keyword>
<gene>
    <name evidence="9" type="primary">LOC103372070</name>
</gene>
<organism evidence="8 9">
    <name type="scientific">Stegastes partitus</name>
    <name type="common">bicolor damselfish</name>
    <dbReference type="NCBI Taxonomy" id="144197"/>
    <lineage>
        <taxon>Eukaryota</taxon>
        <taxon>Metazoa</taxon>
        <taxon>Chordata</taxon>
        <taxon>Craniata</taxon>
        <taxon>Vertebrata</taxon>
        <taxon>Euteleostomi</taxon>
        <taxon>Actinopterygii</taxon>
        <taxon>Neopterygii</taxon>
        <taxon>Teleostei</taxon>
        <taxon>Neoteleostei</taxon>
        <taxon>Acanthomorphata</taxon>
        <taxon>Ovalentaria</taxon>
        <taxon>Pomacentridae</taxon>
        <taxon>Stegastes</taxon>
    </lineage>
</organism>
<protein>
    <submittedName>
        <fullName evidence="9">Homeodomain-interacting protein kinase 1-like</fullName>
    </submittedName>
</protein>
<feature type="compositionally biased region" description="Low complexity" evidence="6">
    <location>
        <begin position="363"/>
        <end position="379"/>
    </location>
</feature>
<dbReference type="Proteomes" id="UP000694891">
    <property type="component" value="Unplaced"/>
</dbReference>
<dbReference type="GO" id="GO:0004713">
    <property type="term" value="F:protein tyrosine kinase activity"/>
    <property type="evidence" value="ECO:0007669"/>
    <property type="project" value="TreeGrafter"/>
</dbReference>
<dbReference type="PROSITE" id="PS50011">
    <property type="entry name" value="PROTEIN_KINASE_DOM"/>
    <property type="match status" value="1"/>
</dbReference>
<keyword evidence="1" id="KW-0723">Serine/threonine-protein kinase</keyword>
<evidence type="ECO:0000313" key="9">
    <source>
        <dbReference type="RefSeq" id="XP_008299831.1"/>
    </source>
</evidence>
<evidence type="ECO:0000256" key="6">
    <source>
        <dbReference type="SAM" id="MobiDB-lite"/>
    </source>
</evidence>
<dbReference type="InterPro" id="IPR000719">
    <property type="entry name" value="Prot_kinase_dom"/>
</dbReference>
<dbReference type="GO" id="GO:0004674">
    <property type="term" value="F:protein serine/threonine kinase activity"/>
    <property type="evidence" value="ECO:0007669"/>
    <property type="project" value="UniProtKB-KW"/>
</dbReference>
<proteinExistence type="predicted"/>
<feature type="region of interest" description="Disordered" evidence="6">
    <location>
        <begin position="357"/>
        <end position="393"/>
    </location>
</feature>
<dbReference type="Gene3D" id="3.30.200.20">
    <property type="entry name" value="Phosphorylase Kinase, domain 1"/>
    <property type="match status" value="1"/>
</dbReference>
<keyword evidence="5" id="KW-0067">ATP-binding</keyword>
<dbReference type="RefSeq" id="XP_008299831.1">
    <property type="nucleotide sequence ID" value="XM_008301609.1"/>
</dbReference>
<dbReference type="GO" id="GO:0005634">
    <property type="term" value="C:nucleus"/>
    <property type="evidence" value="ECO:0007669"/>
    <property type="project" value="TreeGrafter"/>
</dbReference>
<dbReference type="Gene3D" id="1.10.510.10">
    <property type="entry name" value="Transferase(Phosphotransferase) domain 1"/>
    <property type="match status" value="1"/>
</dbReference>
<evidence type="ECO:0000256" key="4">
    <source>
        <dbReference type="ARBA" id="ARBA00022777"/>
    </source>
</evidence>
<dbReference type="PANTHER" id="PTHR24058">
    <property type="entry name" value="DUAL SPECIFICITY PROTEIN KINASE"/>
    <property type="match status" value="1"/>
</dbReference>
<name>A0A9Y4NM18_9TELE</name>
<sequence length="498" mass="54798">MRLGGTEHRASLPPPAKSGPDNSDFQTWDLLSGAIADYKFMSFKHRGCFSDVAQCRVMDINDTMAIKILKKKTRDSQQPSRELAILRKLRRVDPVHVVRFYESLQHKGHTCLVFEMLDKNLLELLKERHGEPLSLPVIRPITQQLLSALDYLKTADIVHTNIQPQNVMLVKQEDQQPVGVKLIGFGSAVQTAEVKSSSVVQPAGYRSPDAILGLPVSPAVDMWSVGAVLTTMYLGSPLFPQRCQYHLMKTLVETLGQPEDELLSGGTNTLLYFNTTEHTWTLKTPDEYKVTTGFMPQILRGSSSRFNSLSELVELYPDVDTRDKMAFVSLLRKMLHLNPQKRISPTDALKHWFLSGSKEDQSDSSSHDTVSVSSVSVPPVATPAEEGHTSASLNEHSAASCSGVESVAAVCCKDEASDEAAATTDCVDPTSVVTDLNDAVPADQGPAEVSTTAELSAQVTADTHETRKAPRRLLKRVRRFFGRVFRTLCCCCSAPATE</sequence>
<feature type="domain" description="Protein kinase" evidence="7">
    <location>
        <begin position="38"/>
        <end position="354"/>
    </location>
</feature>
<evidence type="ECO:0000256" key="5">
    <source>
        <dbReference type="ARBA" id="ARBA00022840"/>
    </source>
</evidence>
<keyword evidence="8" id="KW-1185">Reference proteome</keyword>
<dbReference type="PANTHER" id="PTHR24058:SF17">
    <property type="entry name" value="HOMEODOMAIN INTERACTING PROTEIN KINASE, ISOFORM D"/>
    <property type="match status" value="1"/>
</dbReference>
<dbReference type="SUPFAM" id="SSF56112">
    <property type="entry name" value="Protein kinase-like (PK-like)"/>
    <property type="match status" value="1"/>
</dbReference>
<dbReference type="GO" id="GO:0005524">
    <property type="term" value="F:ATP binding"/>
    <property type="evidence" value="ECO:0007669"/>
    <property type="project" value="UniProtKB-KW"/>
</dbReference>
<dbReference type="InterPro" id="IPR050494">
    <property type="entry name" value="Ser_Thr_dual-spec_kinase"/>
</dbReference>
<dbReference type="GeneID" id="103372070"/>
<keyword evidence="2" id="KW-0808">Transferase</keyword>
<evidence type="ECO:0000313" key="8">
    <source>
        <dbReference type="Proteomes" id="UP000694891"/>
    </source>
</evidence>
<dbReference type="GO" id="GO:0005737">
    <property type="term" value="C:cytoplasm"/>
    <property type="evidence" value="ECO:0007669"/>
    <property type="project" value="TreeGrafter"/>
</dbReference>
<reference evidence="9" key="1">
    <citation type="submission" date="2025-08" db="UniProtKB">
        <authorList>
            <consortium name="RefSeq"/>
        </authorList>
    </citation>
    <scope>IDENTIFICATION</scope>
</reference>
<evidence type="ECO:0000256" key="3">
    <source>
        <dbReference type="ARBA" id="ARBA00022741"/>
    </source>
</evidence>
<dbReference type="AlphaFoldDB" id="A0A9Y4NM18"/>
<accession>A0A9Y4NM18</accession>
<feature type="compositionally biased region" description="Basic and acidic residues" evidence="6">
    <location>
        <begin position="1"/>
        <end position="10"/>
    </location>
</feature>
<keyword evidence="3" id="KW-0547">Nucleotide-binding</keyword>
<dbReference type="InterPro" id="IPR011009">
    <property type="entry name" value="Kinase-like_dom_sf"/>
</dbReference>